<reference evidence="1 2" key="1">
    <citation type="journal article" date="2021" name="BMC Genomics">
        <title>Telomere-to-telomere genome assembly of asparaginase-producing Trichoderma simmonsii.</title>
        <authorList>
            <person name="Chung D."/>
            <person name="Kwon Y.M."/>
            <person name="Yang Y."/>
        </authorList>
    </citation>
    <scope>NUCLEOTIDE SEQUENCE [LARGE SCALE GENOMIC DNA]</scope>
    <source>
        <strain evidence="1 2">GH-Sj1</strain>
    </source>
</reference>
<dbReference type="AlphaFoldDB" id="A0A8G0PCN5"/>
<evidence type="ECO:0000313" key="2">
    <source>
        <dbReference type="Proteomes" id="UP000826661"/>
    </source>
</evidence>
<proteinExistence type="predicted"/>
<dbReference type="EMBL" id="CP075865">
    <property type="protein sequence ID" value="QYS96331.1"/>
    <property type="molecule type" value="Genomic_DNA"/>
</dbReference>
<dbReference type="Pfam" id="PF14022">
    <property type="entry name" value="DUF4238"/>
    <property type="match status" value="1"/>
</dbReference>
<sequence length="724" mass="84546">MSFTNTEYQHFIPQFILKNYSYPFQCPKAEHKGRKKCKCKHEKDKFPGDLVVNCVDLTPPRFRLETYPRKRIFGAPNMYNDPAKTVSHEQRRIETMFGKMESQASTIFRRIVKNHEAGDAAVTLTRIERDLLRKFLFLLKYRGSGFHQRFYHDKPEDYCSNDRELLLEYMKEHHFSTPRDVWYHNLETIMNLEMDPERKWMRELPRKMFFDDAYWFIMHCEMYYMAICTPSEVTDEFILTDNCYNVFEGPSTFIRDATGKMIAGYHAGYHEFAPISPRLIIVLRNLALPNPEEDYDWEISRARNDALWSSFQRVYGEDTKSMLEDLPIKKCRNNYSEIINGEAHPVAGYDGKFRPTDKFHFTYHPIKNGHVNTINNIFLDNACGISTIAYRNKENIKHILESYVSGPCDSHKIVGGDNPDSRYSFMRGLETLAKHLGSQKPLVWRTMKMVPTISTRLPTDKQLEFRRVMQSENGRSPVAIFLTLYMKLGGKALFDRDVPQAGKMVHFQSVIESLSVGCSEMIQLRNKLIISTMFMASYCSRYWLYLKLLRKEQFGYCDATQDEVDLLVIEEVREGPEDIFAQTSQLYTENALNNLMRITVLNDIVTRKYMIETLWIESFSTKYTVSHALFYSIIFARPGKIRDCGIPDVELLAKREEEGLRTEGIRGGLFHLPFGSEEEHLELMVRVHVRSNFQVAMGGKAEDGLLRELEDVFFRLTFPTPPLD</sequence>
<organism evidence="1 2">
    <name type="scientific">Trichoderma simmonsii</name>
    <dbReference type="NCBI Taxonomy" id="1491479"/>
    <lineage>
        <taxon>Eukaryota</taxon>
        <taxon>Fungi</taxon>
        <taxon>Dikarya</taxon>
        <taxon>Ascomycota</taxon>
        <taxon>Pezizomycotina</taxon>
        <taxon>Sordariomycetes</taxon>
        <taxon>Hypocreomycetidae</taxon>
        <taxon>Hypocreales</taxon>
        <taxon>Hypocreaceae</taxon>
        <taxon>Trichoderma</taxon>
    </lineage>
</organism>
<gene>
    <name evidence="1" type="ORF">H0G86_003585</name>
</gene>
<dbReference type="Proteomes" id="UP000826661">
    <property type="component" value="Chromosome II"/>
</dbReference>
<keyword evidence="2" id="KW-1185">Reference proteome</keyword>
<protein>
    <submittedName>
        <fullName evidence="1">Uncharacterized protein</fullName>
    </submittedName>
</protein>
<name>A0A8G0PCN5_9HYPO</name>
<accession>A0A8G0PCN5</accession>
<dbReference type="InterPro" id="IPR025332">
    <property type="entry name" value="DUF4238"/>
</dbReference>
<evidence type="ECO:0000313" key="1">
    <source>
        <dbReference type="EMBL" id="QYS96331.1"/>
    </source>
</evidence>